<dbReference type="AlphaFoldDB" id="A0A076ESE9"/>
<dbReference type="PANTHER" id="PTHR42703:SF1">
    <property type="entry name" value="NA(+)_H(+) ANTIPORTER SUBUNIT D1"/>
    <property type="match status" value="1"/>
</dbReference>
<keyword evidence="3" id="KW-1003">Cell membrane</keyword>
<gene>
    <name evidence="10" type="ORF">EP51_32055</name>
</gene>
<organism evidence="10 11">
    <name type="scientific">Rhodococcus opacus</name>
    <name type="common">Nocardia opaca</name>
    <dbReference type="NCBI Taxonomy" id="37919"/>
    <lineage>
        <taxon>Bacteria</taxon>
        <taxon>Bacillati</taxon>
        <taxon>Actinomycetota</taxon>
        <taxon>Actinomycetes</taxon>
        <taxon>Mycobacteriales</taxon>
        <taxon>Nocardiaceae</taxon>
        <taxon>Rhodococcus</taxon>
    </lineage>
</organism>
<evidence type="ECO:0000256" key="4">
    <source>
        <dbReference type="ARBA" id="ARBA00022692"/>
    </source>
</evidence>
<dbReference type="Pfam" id="PF00361">
    <property type="entry name" value="Proton_antipo_M"/>
    <property type="match status" value="1"/>
</dbReference>
<dbReference type="InterPro" id="IPR050586">
    <property type="entry name" value="CPA3_Na-H_Antiporter_D"/>
</dbReference>
<name>A0A076ESE9_RHOOP</name>
<proteinExistence type="inferred from homology"/>
<dbReference type="NCBIfam" id="NF009308">
    <property type="entry name" value="PRK12665.1"/>
    <property type="match status" value="1"/>
</dbReference>
<dbReference type="PANTHER" id="PTHR42703">
    <property type="entry name" value="NADH DEHYDROGENASE"/>
    <property type="match status" value="1"/>
</dbReference>
<dbReference type="RefSeq" id="WP_112300901.1">
    <property type="nucleotide sequence ID" value="NZ_CP008947.1"/>
</dbReference>
<evidence type="ECO:0000256" key="5">
    <source>
        <dbReference type="ARBA" id="ARBA00022989"/>
    </source>
</evidence>
<keyword evidence="6 8" id="KW-0472">Membrane</keyword>
<evidence type="ECO:0000256" key="7">
    <source>
        <dbReference type="RuleBase" id="RU000320"/>
    </source>
</evidence>
<keyword evidence="4 7" id="KW-0812">Transmembrane</keyword>
<dbReference type="eggNOG" id="COG0651">
    <property type="taxonomic scope" value="Bacteria"/>
</dbReference>
<sequence>MTISPHIITALAPLPVLVPMLAAAATLVLGRRPRAQRIITLVALIGVLVVSGLLLYLADRDGTTAIQVGGWDSPIGITLVVDRLSAMMLVVSSIVLLAVMAYAVGQGIRDGSEDQPVSIFLPTYLALTAGISNAFLAGDLFNLYVGFEVLLAASFVLLTLGASADRVRAGVSYVMVSMVSSLIFLAGIAFAYAATGTLNLADMATRLDGIPSGTRTAIFGVLLVAFGIKAAVFPLSTWLPDSYPTAPAPVTAVFAGLLTKVGVYAIIRAHTLLFPEGELDNVLMVCGLLTMLVGILGAIAQSDIKRLLSFTLVSHIGYMVFGVALSTQSGLSGAIYYVAHHILVQTTLFLVVGLIERQAGSSSLRRLGGLAAASPVLAIVFLVPALNLGGIPPFSGFIGKVALLQAGSADASVLAWILVAGGTLTSLLTLYVVARVWTKAFWRARADAPEGDLADVSPSALLDESEADISFDDRADVGRIPAMMLIPTVALVAVGLAMTVFAGQIIQISDRAASDLQNRSIYIDAVLGGHPGGEAQEAPR</sequence>
<evidence type="ECO:0000256" key="2">
    <source>
        <dbReference type="ARBA" id="ARBA00005346"/>
    </source>
</evidence>
<feature type="transmembrane region" description="Helical" evidence="8">
    <location>
        <begin position="38"/>
        <end position="58"/>
    </location>
</feature>
<evidence type="ECO:0000256" key="8">
    <source>
        <dbReference type="SAM" id="Phobius"/>
    </source>
</evidence>
<dbReference type="GO" id="GO:0008137">
    <property type="term" value="F:NADH dehydrogenase (ubiquinone) activity"/>
    <property type="evidence" value="ECO:0007669"/>
    <property type="project" value="InterPro"/>
</dbReference>
<feature type="domain" description="NADH:quinone oxidoreductase/Mrp antiporter transmembrane" evidence="9">
    <location>
        <begin position="137"/>
        <end position="422"/>
    </location>
</feature>
<dbReference type="GO" id="GO:0005886">
    <property type="term" value="C:plasma membrane"/>
    <property type="evidence" value="ECO:0007669"/>
    <property type="project" value="UniProtKB-SubCell"/>
</dbReference>
<dbReference type="InterPro" id="IPR003918">
    <property type="entry name" value="NADH_UbQ_OxRdtase"/>
</dbReference>
<evidence type="ECO:0000256" key="1">
    <source>
        <dbReference type="ARBA" id="ARBA00004651"/>
    </source>
</evidence>
<feature type="transmembrane region" description="Helical" evidence="8">
    <location>
        <begin position="334"/>
        <end position="355"/>
    </location>
</feature>
<comment type="subcellular location">
    <subcellularLocation>
        <location evidence="1">Cell membrane</location>
        <topology evidence="1">Multi-pass membrane protein</topology>
    </subcellularLocation>
    <subcellularLocation>
        <location evidence="7">Membrane</location>
        <topology evidence="7">Multi-pass membrane protein</topology>
    </subcellularLocation>
</comment>
<keyword evidence="5 8" id="KW-1133">Transmembrane helix</keyword>
<feature type="transmembrane region" description="Helical" evidence="8">
    <location>
        <begin position="117"/>
        <end position="137"/>
    </location>
</feature>
<dbReference type="GO" id="GO:0042773">
    <property type="term" value="P:ATP synthesis coupled electron transport"/>
    <property type="evidence" value="ECO:0007669"/>
    <property type="project" value="InterPro"/>
</dbReference>
<evidence type="ECO:0000313" key="10">
    <source>
        <dbReference type="EMBL" id="AII09015.1"/>
    </source>
</evidence>
<evidence type="ECO:0000313" key="11">
    <source>
        <dbReference type="Proteomes" id="UP000028488"/>
    </source>
</evidence>
<dbReference type="Proteomes" id="UP000028488">
    <property type="component" value="Chromosome"/>
</dbReference>
<accession>A0A076ESE9</accession>
<feature type="transmembrane region" description="Helical" evidence="8">
    <location>
        <begin position="413"/>
        <end position="434"/>
    </location>
</feature>
<comment type="similarity">
    <text evidence="2">Belongs to the CPA3 antiporters (TC 2.A.63) subunit D family.</text>
</comment>
<evidence type="ECO:0000259" key="9">
    <source>
        <dbReference type="Pfam" id="PF00361"/>
    </source>
</evidence>
<dbReference type="EMBL" id="CP008947">
    <property type="protein sequence ID" value="AII09015.1"/>
    <property type="molecule type" value="Genomic_DNA"/>
</dbReference>
<feature type="transmembrane region" description="Helical" evidence="8">
    <location>
        <begin position="484"/>
        <end position="506"/>
    </location>
</feature>
<feature type="transmembrane region" description="Helical" evidence="8">
    <location>
        <begin position="6"/>
        <end position="29"/>
    </location>
</feature>
<feature type="transmembrane region" description="Helical" evidence="8">
    <location>
        <begin position="143"/>
        <end position="161"/>
    </location>
</feature>
<evidence type="ECO:0000256" key="6">
    <source>
        <dbReference type="ARBA" id="ARBA00023136"/>
    </source>
</evidence>
<reference evidence="10 11" key="1">
    <citation type="submission" date="2014-07" db="EMBL/GenBank/DDBJ databases">
        <title>Genome Sequence of Rhodococcus opacus Strain R7, a Biodegrader of Mono- and Polycyclic Aromatic Hydrocarbons.</title>
        <authorList>
            <person name="Di Gennaro P."/>
            <person name="Zampolli J."/>
            <person name="Presti I."/>
            <person name="Cappelletti M."/>
            <person name="D'Ursi P."/>
            <person name="Orro A."/>
            <person name="Mezzelani A."/>
            <person name="Milanesi L."/>
        </authorList>
    </citation>
    <scope>NUCLEOTIDE SEQUENCE [LARGE SCALE GENOMIC DNA]</scope>
    <source>
        <strain evidence="10 11">R7</strain>
    </source>
</reference>
<protein>
    <submittedName>
        <fullName evidence="10">Monovalent cation/H+ antiporter subunit D</fullName>
    </submittedName>
</protein>
<feature type="transmembrane region" description="Helical" evidence="8">
    <location>
        <begin position="173"/>
        <end position="194"/>
    </location>
</feature>
<dbReference type="PRINTS" id="PR01437">
    <property type="entry name" value="NUOXDRDTASE4"/>
</dbReference>
<evidence type="ECO:0000256" key="3">
    <source>
        <dbReference type="ARBA" id="ARBA00022475"/>
    </source>
</evidence>
<feature type="transmembrane region" description="Helical" evidence="8">
    <location>
        <begin position="282"/>
        <end position="300"/>
    </location>
</feature>
<feature type="transmembrane region" description="Helical" evidence="8">
    <location>
        <begin position="307"/>
        <end position="328"/>
    </location>
</feature>
<dbReference type="InterPro" id="IPR001750">
    <property type="entry name" value="ND/Mrp_TM"/>
</dbReference>
<feature type="transmembrane region" description="Helical" evidence="8">
    <location>
        <begin position="214"/>
        <end position="236"/>
    </location>
</feature>
<feature type="transmembrane region" description="Helical" evidence="8">
    <location>
        <begin position="84"/>
        <end position="105"/>
    </location>
</feature>